<evidence type="ECO:0000313" key="4">
    <source>
        <dbReference type="Proteomes" id="UP000070513"/>
    </source>
</evidence>
<protein>
    <submittedName>
        <fullName evidence="2">Acyl carrier protein</fullName>
    </submittedName>
    <submittedName>
        <fullName evidence="3">Phosphopantetheine-binding protein</fullName>
    </submittedName>
</protein>
<reference evidence="2 4" key="3">
    <citation type="journal article" date="2016" name="Genome Announc.">
        <title>Draft Genome Sequence of a Biocontrol Rhizobacterium, Chryseobacterium kwangjuense Strain KJ1R5, Isolated from Pepper (Capsicum annuum).</title>
        <authorList>
            <person name="Jeong J.J."/>
            <person name="Park H."/>
            <person name="Park B.H."/>
            <person name="Mannaa M."/>
            <person name="Sang M.K."/>
            <person name="Choi I.G."/>
            <person name="Kim K.D."/>
        </authorList>
    </citation>
    <scope>NUCLEOTIDE SEQUENCE [LARGE SCALE GENOMIC DNA]</scope>
    <source>
        <strain evidence="2 4">KJ1R5</strain>
    </source>
</reference>
<organism evidence="2 4">
    <name type="scientific">Chryseobacterium kwangjuense</name>
    <dbReference type="NCBI Taxonomy" id="267125"/>
    <lineage>
        <taxon>Bacteria</taxon>
        <taxon>Pseudomonadati</taxon>
        <taxon>Bacteroidota</taxon>
        <taxon>Flavobacteriia</taxon>
        <taxon>Flavobacteriales</taxon>
        <taxon>Weeksellaceae</taxon>
        <taxon>Chryseobacterium group</taxon>
        <taxon>Chryseobacterium</taxon>
    </lineage>
</organism>
<dbReference type="InterPro" id="IPR009081">
    <property type="entry name" value="PP-bd_ACP"/>
</dbReference>
<dbReference type="RefSeq" id="WP_062649350.1">
    <property type="nucleotide sequence ID" value="NZ_JBJXVJ010000001.1"/>
</dbReference>
<dbReference type="AlphaFoldDB" id="A0A135WKR4"/>
<keyword evidence="5" id="KW-1185">Reference proteome</keyword>
<dbReference type="PROSITE" id="PS50075">
    <property type="entry name" value="CARRIER"/>
    <property type="match status" value="1"/>
</dbReference>
<gene>
    <name evidence="3" type="ORF">ACKW6Q_05500</name>
    <name evidence="2" type="ORF">AU378_06930</name>
</gene>
<dbReference type="EMBL" id="JBJXVJ010000001">
    <property type="protein sequence ID" value="MFN1216426.1"/>
    <property type="molecule type" value="Genomic_DNA"/>
</dbReference>
<dbReference type="Pfam" id="PF00550">
    <property type="entry name" value="PP-binding"/>
    <property type="match status" value="1"/>
</dbReference>
<dbReference type="SUPFAM" id="SSF47336">
    <property type="entry name" value="ACP-like"/>
    <property type="match status" value="1"/>
</dbReference>
<name>A0A135WKR4_9FLAO</name>
<comment type="caution">
    <text evidence="2">The sequence shown here is derived from an EMBL/GenBank/DDBJ whole genome shotgun (WGS) entry which is preliminary data.</text>
</comment>
<dbReference type="EMBL" id="LPUR01000001">
    <property type="protein sequence ID" value="KXH85475.1"/>
    <property type="molecule type" value="Genomic_DNA"/>
</dbReference>
<feature type="domain" description="Carrier" evidence="1">
    <location>
        <begin position="1"/>
        <end position="74"/>
    </location>
</feature>
<evidence type="ECO:0000313" key="5">
    <source>
        <dbReference type="Proteomes" id="UP001634154"/>
    </source>
</evidence>
<reference evidence="3 5" key="4">
    <citation type="submission" date="2024-12" db="EMBL/GenBank/DDBJ databases">
        <title>Draft genome sequence of Chryseobacterium kwangjuense AG447.</title>
        <authorList>
            <person name="Cheptsov V.S."/>
            <person name="Belov A."/>
            <person name="Zavarzina A.G."/>
        </authorList>
    </citation>
    <scope>NUCLEOTIDE SEQUENCE [LARGE SCALE GENOMIC DNA]</scope>
    <source>
        <strain evidence="3 5">AG447</strain>
    </source>
</reference>
<dbReference type="Proteomes" id="UP001634154">
    <property type="component" value="Unassembled WGS sequence"/>
</dbReference>
<accession>A0A135WKR4</accession>
<evidence type="ECO:0000259" key="1">
    <source>
        <dbReference type="PROSITE" id="PS50075"/>
    </source>
</evidence>
<dbReference type="Gene3D" id="1.10.1200.10">
    <property type="entry name" value="ACP-like"/>
    <property type="match status" value="1"/>
</dbReference>
<dbReference type="InterPro" id="IPR036736">
    <property type="entry name" value="ACP-like_sf"/>
</dbReference>
<evidence type="ECO:0000313" key="3">
    <source>
        <dbReference type="EMBL" id="MFN1216426.1"/>
    </source>
</evidence>
<evidence type="ECO:0000313" key="2">
    <source>
        <dbReference type="EMBL" id="KXH85475.1"/>
    </source>
</evidence>
<reference evidence="2" key="2">
    <citation type="submission" date="2015-12" db="EMBL/GenBank/DDBJ databases">
        <authorList>
            <person name="Shamseldin A."/>
            <person name="Moawad H."/>
            <person name="Abd El-Rahim W.M."/>
            <person name="Sadowsky M.J."/>
        </authorList>
    </citation>
    <scope>NUCLEOTIDE SEQUENCE</scope>
    <source>
        <strain evidence="2">KJ1R5</strain>
    </source>
</reference>
<dbReference type="Proteomes" id="UP000070513">
    <property type="component" value="Unassembled WGS sequence"/>
</dbReference>
<reference evidence="4" key="1">
    <citation type="submission" date="2015-12" db="EMBL/GenBank/DDBJ databases">
        <title>Genome sequence of a biocontrol rhizobacterium Chryseobacterium kwangjuense strain KJ1R5 isolated from pepper (Capsicum annuum L.).</title>
        <authorList>
            <person name="Jeong J.-J."/>
            <person name="Park H."/>
            <person name="Mannaa M."/>
            <person name="Sang M.K."/>
            <person name="Choi I.-G."/>
            <person name="Kim K.D."/>
        </authorList>
    </citation>
    <scope>NUCLEOTIDE SEQUENCE [LARGE SCALE GENOMIC DNA]</scope>
    <source>
        <strain evidence="4">KJ1R5</strain>
    </source>
</reference>
<dbReference type="OrthoDB" id="5348029at2"/>
<sequence>MKSKIIEILNSIRPEFDFSQENNFISSGILDSFDMVSLVTSLDEQFSISIDGTDILPENFETLESIENVLKKNGAV</sequence>
<proteinExistence type="predicted"/>